<feature type="chain" id="PRO_5043003141" evidence="11">
    <location>
        <begin position="26"/>
        <end position="373"/>
    </location>
</feature>
<dbReference type="InterPro" id="IPR028974">
    <property type="entry name" value="TSP_type-3_rpt"/>
</dbReference>
<dbReference type="RefSeq" id="WP_236982862.1">
    <property type="nucleotide sequence ID" value="NZ_AP023086.1"/>
</dbReference>
<evidence type="ECO:0000259" key="12">
    <source>
        <dbReference type="PROSITE" id="PS51123"/>
    </source>
</evidence>
<evidence type="ECO:0000256" key="7">
    <source>
        <dbReference type="ARBA" id="ARBA00023114"/>
    </source>
</evidence>
<keyword evidence="3" id="KW-1134">Transmembrane beta strand</keyword>
<dbReference type="Gene3D" id="2.40.160.20">
    <property type="match status" value="1"/>
</dbReference>
<keyword evidence="7" id="KW-0626">Porin</keyword>
<evidence type="ECO:0000256" key="11">
    <source>
        <dbReference type="SAM" id="SignalP"/>
    </source>
</evidence>
<evidence type="ECO:0000256" key="4">
    <source>
        <dbReference type="ARBA" id="ARBA00022692"/>
    </source>
</evidence>
<dbReference type="SUPFAM" id="SSF56925">
    <property type="entry name" value="OMPA-like"/>
    <property type="match status" value="1"/>
</dbReference>
<keyword evidence="8 10" id="KW-0472">Membrane</keyword>
<dbReference type="Pfam" id="PF13505">
    <property type="entry name" value="OMP_b-brl"/>
    <property type="match status" value="1"/>
</dbReference>
<keyword evidence="4" id="KW-0812">Transmembrane</keyword>
<dbReference type="AlphaFoldDB" id="A0AAN1WJ07"/>
<dbReference type="PROSITE" id="PS51123">
    <property type="entry name" value="OMPA_2"/>
    <property type="match status" value="1"/>
</dbReference>
<dbReference type="KEGG" id="marq:MARGE09_P2689"/>
<keyword evidence="2" id="KW-0813">Transport</keyword>
<dbReference type="GO" id="GO:0009279">
    <property type="term" value="C:cell outer membrane"/>
    <property type="evidence" value="ECO:0007669"/>
    <property type="project" value="UniProtKB-SubCell"/>
</dbReference>
<keyword evidence="14" id="KW-1185">Reference proteome</keyword>
<dbReference type="Gene3D" id="3.30.1330.60">
    <property type="entry name" value="OmpA-like domain"/>
    <property type="match status" value="1"/>
</dbReference>
<keyword evidence="6" id="KW-0406">Ion transport</keyword>
<evidence type="ECO:0000256" key="8">
    <source>
        <dbReference type="ARBA" id="ARBA00023136"/>
    </source>
</evidence>
<comment type="subcellular location">
    <subcellularLocation>
        <location evidence="1">Cell outer membrane</location>
        <topology evidence="1">Multi-pass membrane protein</topology>
    </subcellularLocation>
</comment>
<keyword evidence="9" id="KW-0998">Cell outer membrane</keyword>
<dbReference type="GO" id="GO:0015288">
    <property type="term" value="F:porin activity"/>
    <property type="evidence" value="ECO:0007669"/>
    <property type="project" value="UniProtKB-KW"/>
</dbReference>
<organism evidence="13 14">
    <name type="scientific">Marinagarivorans cellulosilyticus</name>
    <dbReference type="NCBI Taxonomy" id="2721545"/>
    <lineage>
        <taxon>Bacteria</taxon>
        <taxon>Pseudomonadati</taxon>
        <taxon>Pseudomonadota</taxon>
        <taxon>Gammaproteobacteria</taxon>
        <taxon>Cellvibrionales</taxon>
        <taxon>Cellvibrionaceae</taxon>
        <taxon>Marinagarivorans</taxon>
    </lineage>
</organism>
<dbReference type="PANTHER" id="PTHR30329">
    <property type="entry name" value="STATOR ELEMENT OF FLAGELLAR MOTOR COMPLEX"/>
    <property type="match status" value="1"/>
</dbReference>
<dbReference type="SUPFAM" id="SSF103647">
    <property type="entry name" value="TSP type-3 repeat"/>
    <property type="match status" value="1"/>
</dbReference>
<evidence type="ECO:0000256" key="3">
    <source>
        <dbReference type="ARBA" id="ARBA00022452"/>
    </source>
</evidence>
<dbReference type="CDD" id="cd07185">
    <property type="entry name" value="OmpA_C-like"/>
    <property type="match status" value="1"/>
</dbReference>
<reference evidence="13 14" key="1">
    <citation type="journal article" date="2022" name="IScience">
        <title>An ultrasensitive nanofiber-based assay for enzymatic hydrolysis and deep-sea microbial degradation of cellulose.</title>
        <authorList>
            <person name="Tsudome M."/>
            <person name="Tachioka M."/>
            <person name="Miyazaki M."/>
            <person name="Uchimura K."/>
            <person name="Tsuda M."/>
            <person name="Takaki Y."/>
            <person name="Deguchi S."/>
        </authorList>
    </citation>
    <scope>NUCLEOTIDE SEQUENCE [LARGE SCALE GENOMIC DNA]</scope>
    <source>
        <strain evidence="13 14">GE09</strain>
    </source>
</reference>
<dbReference type="PANTHER" id="PTHR30329:SF21">
    <property type="entry name" value="LIPOPROTEIN YIAD-RELATED"/>
    <property type="match status" value="1"/>
</dbReference>
<keyword evidence="5 11" id="KW-0732">Signal</keyword>
<dbReference type="Pfam" id="PF00691">
    <property type="entry name" value="OmpA"/>
    <property type="match status" value="1"/>
</dbReference>
<evidence type="ECO:0000256" key="6">
    <source>
        <dbReference type="ARBA" id="ARBA00023065"/>
    </source>
</evidence>
<accession>A0AAN1WJ07</accession>
<evidence type="ECO:0000256" key="9">
    <source>
        <dbReference type="ARBA" id="ARBA00023237"/>
    </source>
</evidence>
<dbReference type="SUPFAM" id="SSF103088">
    <property type="entry name" value="OmpA-like"/>
    <property type="match status" value="1"/>
</dbReference>
<dbReference type="InterPro" id="IPR050330">
    <property type="entry name" value="Bact_OuterMem_StrucFunc"/>
</dbReference>
<feature type="domain" description="OmpA-like" evidence="12">
    <location>
        <begin position="249"/>
        <end position="367"/>
    </location>
</feature>
<evidence type="ECO:0000256" key="5">
    <source>
        <dbReference type="ARBA" id="ARBA00022729"/>
    </source>
</evidence>
<dbReference type="InterPro" id="IPR011250">
    <property type="entry name" value="OMP/PagP_B-barrel"/>
</dbReference>
<sequence>MKKLNVLKSAVAVLSLSAVASVATASDFELGVGVPYYAFDNELELKDKAGINVYGGYRFDKPFGIELSYSQVSTEVEGLGADVDVEDLRLDGLWYLTDEGGILPYAALGVGLLKAEQDGISSDDDSEESVNFGLGVKTHLGKRLRARIDGRWLHGLDSHTDHSVITLGLGYVFGASEKAPKVIASAFVDADKDGVEDGVDQCLSTPAGVNVDAKGCALDTDRDGVADHLDNCVDTDSKHKVDTTGCAVVLTEDVSIDLKVKFASGSDVVDAAYFNEIRGVARFMEQYANSEVVIEGHTDTSGSATFNKKLSQKRANAVASLLTEQYGIDASRVKAVGYGEEQPLVEEKTPADHAANRRVVAKVSAKKEVVETK</sequence>
<dbReference type="GO" id="GO:0006811">
    <property type="term" value="P:monoatomic ion transport"/>
    <property type="evidence" value="ECO:0007669"/>
    <property type="project" value="UniProtKB-KW"/>
</dbReference>
<feature type="signal peptide" evidence="11">
    <location>
        <begin position="1"/>
        <end position="25"/>
    </location>
</feature>
<dbReference type="InterPro" id="IPR027385">
    <property type="entry name" value="Beta-barrel_OMP"/>
</dbReference>
<dbReference type="GO" id="GO:0046930">
    <property type="term" value="C:pore complex"/>
    <property type="evidence" value="ECO:0007669"/>
    <property type="project" value="UniProtKB-KW"/>
</dbReference>
<evidence type="ECO:0000313" key="14">
    <source>
        <dbReference type="Proteomes" id="UP001320119"/>
    </source>
</evidence>
<evidence type="ECO:0000256" key="2">
    <source>
        <dbReference type="ARBA" id="ARBA00022448"/>
    </source>
</evidence>
<dbReference type="InterPro" id="IPR006664">
    <property type="entry name" value="OMP_bac"/>
</dbReference>
<gene>
    <name evidence="13" type="ORF">MARGE09_P2689</name>
</gene>
<evidence type="ECO:0000256" key="1">
    <source>
        <dbReference type="ARBA" id="ARBA00004571"/>
    </source>
</evidence>
<dbReference type="InterPro" id="IPR006665">
    <property type="entry name" value="OmpA-like"/>
</dbReference>
<name>A0AAN1WJ07_9GAMM</name>
<protein>
    <submittedName>
        <fullName evidence="13">OmpA-OmpF porin, OOP family</fullName>
    </submittedName>
</protein>
<dbReference type="GO" id="GO:0005509">
    <property type="term" value="F:calcium ion binding"/>
    <property type="evidence" value="ECO:0007669"/>
    <property type="project" value="InterPro"/>
</dbReference>
<evidence type="ECO:0000313" key="13">
    <source>
        <dbReference type="EMBL" id="BCD98488.1"/>
    </source>
</evidence>
<dbReference type="Proteomes" id="UP001320119">
    <property type="component" value="Chromosome"/>
</dbReference>
<dbReference type="InterPro" id="IPR036737">
    <property type="entry name" value="OmpA-like_sf"/>
</dbReference>
<dbReference type="InterPro" id="IPR006690">
    <property type="entry name" value="OMPA-like_CS"/>
</dbReference>
<dbReference type="EMBL" id="AP023086">
    <property type="protein sequence ID" value="BCD98488.1"/>
    <property type="molecule type" value="Genomic_DNA"/>
</dbReference>
<dbReference type="PRINTS" id="PR01021">
    <property type="entry name" value="OMPADOMAIN"/>
</dbReference>
<evidence type="ECO:0000256" key="10">
    <source>
        <dbReference type="PROSITE-ProRule" id="PRU00473"/>
    </source>
</evidence>
<dbReference type="PROSITE" id="PS01068">
    <property type="entry name" value="OMPA_1"/>
    <property type="match status" value="1"/>
</dbReference>
<proteinExistence type="predicted"/>